<reference evidence="4 5" key="1">
    <citation type="submission" date="2024-03" db="EMBL/GenBank/DDBJ databases">
        <title>The genome assembly and annotation of the cricket Gryllus longicercus Weissman &amp; Gray.</title>
        <authorList>
            <person name="Szrajer S."/>
            <person name="Gray D."/>
            <person name="Ylla G."/>
        </authorList>
    </citation>
    <scope>NUCLEOTIDE SEQUENCE [LARGE SCALE GENOMIC DNA]</scope>
    <source>
        <strain evidence="4">DAG 2021-001</strain>
        <tissue evidence="4">Whole body minus gut</tissue>
    </source>
</reference>
<dbReference type="Gene3D" id="1.20.120.900">
    <property type="entry name" value="Pex19, mPTS binding domain"/>
    <property type="match status" value="1"/>
</dbReference>
<sequence>MAEKESSPSAKAAQQPAEDEELNELLADALNDFGKPPPEKSSENQKSKELDAENKPPNLDFSTEEFNNFEKDMLKALAANFQEDMQEVLSQTASGLDQSAADEFNANLRKMAEATAKAWSDQGMDSDFAATISETLKNLSEGAENLQNVFPDENLLKMLGPMGMPGEGTDEMLPFIQNMMQSLLSKEILYPALKDLLDKYDTWLNENESKLEESEVSRYRKQQILITQVCSVLESESESDSSEVKKQRFDSLINLMHQVQDCGQPPKDLMDSIKTFEEFPNPSDPSQCTVM</sequence>
<dbReference type="PANTHER" id="PTHR12774">
    <property type="entry name" value="PEROXISOMAL BIOGENESIS FACTOR 19"/>
    <property type="match status" value="1"/>
</dbReference>
<feature type="region of interest" description="Disordered" evidence="3">
    <location>
        <begin position="1"/>
        <end position="63"/>
    </location>
</feature>
<feature type="compositionally biased region" description="Basic and acidic residues" evidence="3">
    <location>
        <begin position="37"/>
        <end position="54"/>
    </location>
</feature>
<comment type="similarity">
    <text evidence="1">Belongs to the peroxin-19 family.</text>
</comment>
<evidence type="ECO:0000313" key="4">
    <source>
        <dbReference type="EMBL" id="KAK7868510.1"/>
    </source>
</evidence>
<dbReference type="AlphaFoldDB" id="A0AAN9VNU3"/>
<evidence type="ECO:0000256" key="3">
    <source>
        <dbReference type="SAM" id="MobiDB-lite"/>
    </source>
</evidence>
<gene>
    <name evidence="4" type="ORF">R5R35_001917</name>
</gene>
<organism evidence="4 5">
    <name type="scientific">Gryllus longicercus</name>
    <dbReference type="NCBI Taxonomy" id="2509291"/>
    <lineage>
        <taxon>Eukaryota</taxon>
        <taxon>Metazoa</taxon>
        <taxon>Ecdysozoa</taxon>
        <taxon>Arthropoda</taxon>
        <taxon>Hexapoda</taxon>
        <taxon>Insecta</taxon>
        <taxon>Pterygota</taxon>
        <taxon>Neoptera</taxon>
        <taxon>Polyneoptera</taxon>
        <taxon>Orthoptera</taxon>
        <taxon>Ensifera</taxon>
        <taxon>Gryllidea</taxon>
        <taxon>Grylloidea</taxon>
        <taxon>Gryllidae</taxon>
        <taxon>Gryllinae</taxon>
        <taxon>Gryllus</taxon>
    </lineage>
</organism>
<evidence type="ECO:0000256" key="1">
    <source>
        <dbReference type="ARBA" id="ARBA00006326"/>
    </source>
</evidence>
<name>A0AAN9VNU3_9ORTH</name>
<comment type="caution">
    <text evidence="4">The sequence shown here is derived from an EMBL/GenBank/DDBJ whole genome shotgun (WGS) entry which is preliminary data.</text>
</comment>
<dbReference type="GO" id="GO:0005778">
    <property type="term" value="C:peroxisomal membrane"/>
    <property type="evidence" value="ECO:0007669"/>
    <property type="project" value="TreeGrafter"/>
</dbReference>
<dbReference type="GO" id="GO:0033328">
    <property type="term" value="F:peroxisome membrane targeting sequence binding"/>
    <property type="evidence" value="ECO:0007669"/>
    <property type="project" value="TreeGrafter"/>
</dbReference>
<proteinExistence type="inferred from homology"/>
<feature type="compositionally biased region" description="Low complexity" evidence="3">
    <location>
        <begin position="7"/>
        <end position="16"/>
    </location>
</feature>
<dbReference type="PANTHER" id="PTHR12774:SF2">
    <property type="entry name" value="PEROXISOMAL BIOGENESIS FACTOR 19"/>
    <property type="match status" value="1"/>
</dbReference>
<dbReference type="InterPro" id="IPR006708">
    <property type="entry name" value="Pex19"/>
</dbReference>
<protein>
    <recommendedName>
        <fullName evidence="2">Peroxin-19</fullName>
    </recommendedName>
</protein>
<accession>A0AAN9VNU3</accession>
<keyword evidence="5" id="KW-1185">Reference proteome</keyword>
<evidence type="ECO:0000313" key="5">
    <source>
        <dbReference type="Proteomes" id="UP001378592"/>
    </source>
</evidence>
<dbReference type="GO" id="GO:0045046">
    <property type="term" value="P:protein import into peroxisome membrane"/>
    <property type="evidence" value="ECO:0007669"/>
    <property type="project" value="TreeGrafter"/>
</dbReference>
<dbReference type="InterPro" id="IPR038322">
    <property type="entry name" value="Pex19_C_sf"/>
</dbReference>
<dbReference type="EMBL" id="JAZDUA010000093">
    <property type="protein sequence ID" value="KAK7868510.1"/>
    <property type="molecule type" value="Genomic_DNA"/>
</dbReference>
<evidence type="ECO:0000256" key="2">
    <source>
        <dbReference type="ARBA" id="ARBA00029688"/>
    </source>
</evidence>
<dbReference type="Pfam" id="PF04614">
    <property type="entry name" value="Pex19"/>
    <property type="match status" value="1"/>
</dbReference>
<dbReference type="Proteomes" id="UP001378592">
    <property type="component" value="Unassembled WGS sequence"/>
</dbReference>